<dbReference type="FunFam" id="2.30.29.150:FF:000002">
    <property type="entry name" value="FACT complex subunit SPT16"/>
    <property type="match status" value="1"/>
</dbReference>
<keyword evidence="3 10" id="KW-0235">DNA replication</keyword>
<dbReference type="FunFam" id="3.40.350.10:FF:000006">
    <property type="entry name" value="FACT complex subunit SPT16"/>
    <property type="match status" value="1"/>
</dbReference>
<gene>
    <name evidence="16" type="ORF">EMPS_07627</name>
</gene>
<reference evidence="16" key="2">
    <citation type="journal article" date="2022" name="Microbiol. Resour. Announc.">
        <title>Whole-Genome Sequence of Entomortierella parvispora E1425, a Mucoromycotan Fungus Associated with Burkholderiaceae-Related Endosymbiotic Bacteria.</title>
        <authorList>
            <person name="Herlambang A."/>
            <person name="Guo Y."/>
            <person name="Takashima Y."/>
            <person name="Narisawa K."/>
            <person name="Ohta H."/>
            <person name="Nishizawa T."/>
        </authorList>
    </citation>
    <scope>NUCLEOTIDE SEQUENCE</scope>
    <source>
        <strain evidence="16">E1425</strain>
    </source>
</reference>
<protein>
    <recommendedName>
        <fullName evidence="10">FACT complex subunit</fullName>
    </recommendedName>
</protein>
<dbReference type="SUPFAM" id="SSF55920">
    <property type="entry name" value="Creatinase/aminopeptidase"/>
    <property type="match status" value="1"/>
</dbReference>
<keyword evidence="17" id="KW-1185">Reference proteome</keyword>
<evidence type="ECO:0000259" key="14">
    <source>
        <dbReference type="SMART" id="SM01286"/>
    </source>
</evidence>
<dbReference type="FunFam" id="2.30.29.30:FF:000017">
    <property type="entry name" value="FACT complex subunit SPT16"/>
    <property type="match status" value="1"/>
</dbReference>
<dbReference type="Pfam" id="PF00557">
    <property type="entry name" value="Peptidase_M24"/>
    <property type="match status" value="1"/>
</dbReference>
<evidence type="ECO:0000259" key="15">
    <source>
        <dbReference type="SMART" id="SM01287"/>
    </source>
</evidence>
<reference evidence="16" key="1">
    <citation type="submission" date="2021-11" db="EMBL/GenBank/DDBJ databases">
        <authorList>
            <person name="Herlambang A."/>
            <person name="Guo Y."/>
            <person name="Takashima Y."/>
            <person name="Nishizawa T."/>
        </authorList>
    </citation>
    <scope>NUCLEOTIDE SEQUENCE</scope>
    <source>
        <strain evidence="16">E1425</strain>
    </source>
</reference>
<dbReference type="GO" id="GO:0010468">
    <property type="term" value="P:regulation of gene expression"/>
    <property type="evidence" value="ECO:0007669"/>
    <property type="project" value="UniProtKB-ARBA"/>
</dbReference>
<dbReference type="Pfam" id="PF21091">
    <property type="entry name" value="SPT16_C"/>
    <property type="match status" value="1"/>
</dbReference>
<dbReference type="CDD" id="cd01091">
    <property type="entry name" value="CDC68-like"/>
    <property type="match status" value="1"/>
</dbReference>
<evidence type="ECO:0000313" key="17">
    <source>
        <dbReference type="Proteomes" id="UP000827284"/>
    </source>
</evidence>
<dbReference type="InterPro" id="IPR029149">
    <property type="entry name" value="Creatin/AminoP/Spt16_N"/>
</dbReference>
<evidence type="ECO:0000256" key="11">
    <source>
        <dbReference type="SAM" id="Coils"/>
    </source>
</evidence>
<dbReference type="Pfam" id="PF24824">
    <property type="entry name" value="PH_SPT16"/>
    <property type="match status" value="1"/>
</dbReference>
<keyword evidence="5 10" id="KW-0805">Transcription regulation</keyword>
<dbReference type="FunFam" id="2.30.29.210:FF:000001">
    <property type="entry name" value="FACT complex subunit spt16"/>
    <property type="match status" value="1"/>
</dbReference>
<dbReference type="PANTHER" id="PTHR13980:SF15">
    <property type="entry name" value="FACT COMPLEX SUBUNIT SPT16"/>
    <property type="match status" value="1"/>
</dbReference>
<comment type="subcellular location">
    <subcellularLocation>
        <location evidence="10">Nucleus</location>
    </subcellularLocation>
    <subcellularLocation>
        <location evidence="10">Chromosome</location>
    </subcellularLocation>
</comment>
<dbReference type="EMBL" id="BQFW01000010">
    <property type="protein sequence ID" value="GJJ75269.1"/>
    <property type="molecule type" value="Genomic_DNA"/>
</dbReference>
<name>A0A9P3HEN2_9FUNG</name>
<dbReference type="GO" id="GO:0034728">
    <property type="term" value="P:nucleosome organization"/>
    <property type="evidence" value="ECO:0007669"/>
    <property type="project" value="UniProtKB-ARBA"/>
</dbReference>
<keyword evidence="8 10" id="KW-0234">DNA repair</keyword>
<dbReference type="PANTHER" id="PTHR13980">
    <property type="entry name" value="CDC68 RELATED"/>
    <property type="match status" value="1"/>
</dbReference>
<dbReference type="Pfam" id="PF08512">
    <property type="entry name" value="Rttp106-like_middle"/>
    <property type="match status" value="1"/>
</dbReference>
<feature type="compositionally biased region" description="Acidic residues" evidence="12">
    <location>
        <begin position="969"/>
        <end position="986"/>
    </location>
</feature>
<dbReference type="GO" id="GO:0006368">
    <property type="term" value="P:transcription elongation by RNA polymerase II"/>
    <property type="evidence" value="ECO:0007669"/>
    <property type="project" value="TreeGrafter"/>
</dbReference>
<keyword evidence="9 10" id="KW-0539">Nucleus</keyword>
<dbReference type="InterPro" id="IPR029148">
    <property type="entry name" value="FACT-SPT16_Nlobe"/>
</dbReference>
<dbReference type="GO" id="GO:0006281">
    <property type="term" value="P:DNA repair"/>
    <property type="evidence" value="ECO:0007669"/>
    <property type="project" value="UniProtKB-UniRule"/>
</dbReference>
<dbReference type="InterPro" id="IPR048969">
    <property type="entry name" value="FACT_SPT16_C"/>
</dbReference>
<dbReference type="AlphaFoldDB" id="A0A9P3HEN2"/>
<comment type="caution">
    <text evidence="16">The sequence shown here is derived from an EMBL/GenBank/DDBJ whole genome shotgun (WGS) entry which is preliminary data.</text>
</comment>
<dbReference type="SMART" id="SM01287">
    <property type="entry name" value="Rtt106"/>
    <property type="match status" value="1"/>
</dbReference>
<dbReference type="InterPro" id="IPR000994">
    <property type="entry name" value="Pept_M24"/>
</dbReference>
<keyword evidence="4 10" id="KW-0227">DNA damage</keyword>
<dbReference type="SMART" id="SM01286">
    <property type="entry name" value="SPT16"/>
    <property type="match status" value="1"/>
</dbReference>
<dbReference type="InterPro" id="IPR036005">
    <property type="entry name" value="Creatinase/aminopeptidase-like"/>
</dbReference>
<feature type="coiled-coil region" evidence="11">
    <location>
        <begin position="769"/>
        <end position="796"/>
    </location>
</feature>
<keyword evidence="6 11" id="KW-0175">Coiled coil</keyword>
<dbReference type="SMART" id="SM01285">
    <property type="entry name" value="FACT-Spt16_Nlob"/>
    <property type="match status" value="1"/>
</dbReference>
<dbReference type="InterPro" id="IPR013953">
    <property type="entry name" value="FACT_SPT16_M"/>
</dbReference>
<dbReference type="Gene3D" id="3.90.230.10">
    <property type="entry name" value="Creatinase/methionine aminopeptidase superfamily"/>
    <property type="match status" value="1"/>
</dbReference>
<evidence type="ECO:0000256" key="3">
    <source>
        <dbReference type="ARBA" id="ARBA00022705"/>
    </source>
</evidence>
<dbReference type="OrthoDB" id="10251642at2759"/>
<sequence>MPSVEVTIDARLFHRRARGLVNHWKHSNGADDLFQNTNSLLVLLGNLNDDEVIYQKTTALQIWLFGYELTQTLMLFTYDTLHIVTGANKAKILEALKTWDGPQFPIEIHARSKDEAHNKELFQKIVDIMAKQGDRVGIFAKDVPIGNFASSWKAVLEESPKKFENVDVSAGVADVFAIKDDEELRSTKSATKLSSLMMKNYFIEEMWKLIDEERNITHSDFADQTEEVLLDESKYTRLKFPADAISGNPEWCYTPIIQSGGDYDLKTSAESNDKELHAGTIICSLGVRYRSYCSNIGRTFLIDPNKAQEKNYTFLLDVQRKILDAMKEGAKIKDVYARAMDFIRNKRPDLEKKFVKNIGFGTGIEFREASYLLNGKNNKELQADMIFSLSVGFQDIENPKATDERSKKYSLLLIDTVRITHESAQILTVCDTSLSDISYVFKDPAEDEPVKTESSTLQRAAKSAVLNTKLRSEQEDASKELSRKEHQKLLAEQKHAEGLERYGDGGSLKKDDQRAAFRKFESYKRDTALPKEVSSLRIVVDQRNDTLVLPIYGLAVPFHISTLQKATKTDEGEFVYLRLNFITPGQPGKKDDIPFEDPNSDFVRALSFRSADSGRMTEIYNQIMEMKKNAVKKESERKELADIVEQDKLIEVRGKRPPRLPDVFARPGQDGKRPGELEIHSNGLRYVSPLRNENRIDILFNNIKHLFFQPCDGELIVLIHCQLKNPIMIGKKKTEHVQFYREASDAQFDETGNRRRKYVYGDEDELASEQEERRRRAALNKEFKQFSEKIAEMSDNKVEADVPFRELAFNGVPFRTNVLLKPTQDCLVHLSESPFLVVTLADVEIVHLERIQFGLKNFDMVFTFKDYFQTPIHVNTIPMSQLDNVKDWLNSMDIVFYEGPVNLNWGPIMKTIQEDPAEFYKEGGWSFLAIESDAEESEESGSEFEASGSDFASSSDESSYASDASMDNGSDDEDDEDEESGEDWDALEEKAKRADDKKFGGSKREADSDSDNDRKKKRKR</sequence>
<evidence type="ECO:0000313" key="16">
    <source>
        <dbReference type="EMBL" id="GJJ75269.1"/>
    </source>
</evidence>
<proteinExistence type="inferred from homology"/>
<evidence type="ECO:0000259" key="13">
    <source>
        <dbReference type="SMART" id="SM01285"/>
    </source>
</evidence>
<dbReference type="GO" id="GO:0035101">
    <property type="term" value="C:FACT complex"/>
    <property type="evidence" value="ECO:0007669"/>
    <property type="project" value="UniProtKB-UniRule"/>
</dbReference>
<dbReference type="GO" id="GO:0031491">
    <property type="term" value="F:nucleosome binding"/>
    <property type="evidence" value="ECO:0007669"/>
    <property type="project" value="TreeGrafter"/>
</dbReference>
<dbReference type="Gene3D" id="2.30.29.210">
    <property type="entry name" value="FACT complex subunit Spt16p/Cdc68p"/>
    <property type="match status" value="1"/>
</dbReference>
<keyword evidence="7 10" id="KW-0804">Transcription</keyword>
<feature type="domain" description="FACT complex subunit SPT16 N-terminal lobe" evidence="13">
    <location>
        <begin position="8"/>
        <end position="172"/>
    </location>
</feature>
<evidence type="ECO:0000256" key="9">
    <source>
        <dbReference type="ARBA" id="ARBA00023242"/>
    </source>
</evidence>
<dbReference type="Pfam" id="PF14826">
    <property type="entry name" value="FACT-Spt16_Nlob"/>
    <property type="match status" value="1"/>
</dbReference>
<feature type="domain" description="FACT complex subunit SPT16 middle" evidence="14">
    <location>
        <begin position="538"/>
        <end position="686"/>
    </location>
</feature>
<dbReference type="Gene3D" id="3.40.350.10">
    <property type="entry name" value="Creatinase/prolidase N-terminal domain"/>
    <property type="match status" value="1"/>
</dbReference>
<dbReference type="Pfam" id="PF08644">
    <property type="entry name" value="SPT16"/>
    <property type="match status" value="1"/>
</dbReference>
<dbReference type="InterPro" id="IPR033825">
    <property type="entry name" value="Spt16_M24"/>
</dbReference>
<evidence type="ECO:0000256" key="2">
    <source>
        <dbReference type="ARBA" id="ARBA00022454"/>
    </source>
</evidence>
<feature type="region of interest" description="Disordered" evidence="12">
    <location>
        <begin position="936"/>
        <end position="1020"/>
    </location>
</feature>
<evidence type="ECO:0000256" key="5">
    <source>
        <dbReference type="ARBA" id="ARBA00023015"/>
    </source>
</evidence>
<dbReference type="Proteomes" id="UP000827284">
    <property type="component" value="Unassembled WGS sequence"/>
</dbReference>
<evidence type="ECO:0000256" key="10">
    <source>
        <dbReference type="RuleBase" id="RU367052"/>
    </source>
</evidence>
<dbReference type="InterPro" id="IPR013719">
    <property type="entry name" value="RTT106/SPT16-like_middle_dom"/>
</dbReference>
<dbReference type="InterPro" id="IPR011993">
    <property type="entry name" value="PH-like_dom_sf"/>
</dbReference>
<evidence type="ECO:0000256" key="7">
    <source>
        <dbReference type="ARBA" id="ARBA00023163"/>
    </source>
</evidence>
<dbReference type="GO" id="GO:0006260">
    <property type="term" value="P:DNA replication"/>
    <property type="evidence" value="ECO:0007669"/>
    <property type="project" value="UniProtKB-KW"/>
</dbReference>
<dbReference type="Gene3D" id="2.30.29.150">
    <property type="match status" value="1"/>
</dbReference>
<comment type="subunit">
    <text evidence="10">Component of the FACT complex.</text>
</comment>
<keyword evidence="2 10" id="KW-0158">Chromosome</keyword>
<evidence type="ECO:0000256" key="8">
    <source>
        <dbReference type="ARBA" id="ARBA00023204"/>
    </source>
</evidence>
<dbReference type="Gene3D" id="2.30.29.30">
    <property type="entry name" value="Pleckstrin-homology domain (PH domain)/Phosphotyrosine-binding domain (PTB)"/>
    <property type="match status" value="1"/>
</dbReference>
<organism evidence="16 17">
    <name type="scientific">Entomortierella parvispora</name>
    <dbReference type="NCBI Taxonomy" id="205924"/>
    <lineage>
        <taxon>Eukaryota</taxon>
        <taxon>Fungi</taxon>
        <taxon>Fungi incertae sedis</taxon>
        <taxon>Mucoromycota</taxon>
        <taxon>Mortierellomycotina</taxon>
        <taxon>Mortierellomycetes</taxon>
        <taxon>Mortierellales</taxon>
        <taxon>Mortierellaceae</taxon>
        <taxon>Entomortierella</taxon>
    </lineage>
</organism>
<feature type="compositionally biased region" description="Basic and acidic residues" evidence="12">
    <location>
        <begin position="987"/>
        <end position="1014"/>
    </location>
</feature>
<evidence type="ECO:0000256" key="12">
    <source>
        <dbReference type="SAM" id="MobiDB-lite"/>
    </source>
</evidence>
<evidence type="ECO:0000256" key="1">
    <source>
        <dbReference type="ARBA" id="ARBA00010779"/>
    </source>
</evidence>
<evidence type="ECO:0000256" key="4">
    <source>
        <dbReference type="ARBA" id="ARBA00022763"/>
    </source>
</evidence>
<dbReference type="InterPro" id="IPR056595">
    <property type="entry name" value="Fact-SPT16_PH"/>
</dbReference>
<comment type="function">
    <text evidence="10">Component of the FACT complex, a general chromatin factor that acts to reorganize nucleosomes. The FACT complex is involved in multiple processes that require DNA as a template such as mRNA elongation, DNA replication and DNA repair. During transcription elongation the FACT complex acts as a histone chaperone that both destabilizes and restores nucleosomal structure. It facilitates the passage of RNA polymerase II and transcription by promoting the dissociation of one histone H2A-H2B dimer from the nucleosome, then subsequently promotes the reestablishment of the nucleosome following the passage of RNA polymerase II.</text>
</comment>
<comment type="similarity">
    <text evidence="1 10">Belongs to the peptidase M24 family. SPT16 subfamily.</text>
</comment>
<accession>A0A9P3HEN2</accession>
<dbReference type="FunFam" id="3.90.230.10:FF:000005">
    <property type="entry name" value="FACT complex subunit spt16"/>
    <property type="match status" value="1"/>
</dbReference>
<feature type="domain" description="Histone chaperone RTT106/FACT complex subunit SPT16-like middle" evidence="15">
    <location>
        <begin position="809"/>
        <end position="899"/>
    </location>
</feature>
<dbReference type="InterPro" id="IPR040258">
    <property type="entry name" value="Spt16"/>
</dbReference>
<feature type="compositionally biased region" description="Low complexity" evidence="12">
    <location>
        <begin position="943"/>
        <end position="965"/>
    </location>
</feature>
<evidence type="ECO:0000256" key="6">
    <source>
        <dbReference type="ARBA" id="ARBA00023054"/>
    </source>
</evidence>